<protein>
    <submittedName>
        <fullName evidence="1">Uncharacterized protein</fullName>
    </submittedName>
</protein>
<dbReference type="AlphaFoldDB" id="H8ZE09"/>
<evidence type="ECO:0000313" key="1">
    <source>
        <dbReference type="EMBL" id="EHY65384.1"/>
    </source>
</evidence>
<sequence>MKYKLNVCCNILIYLLYTSFQHFIRILKKASINHKCRWQRLKEVSAIMNVHSAGVLYYVGQTPQSACIIYSACNDACCLDKKSDILLIGPCA</sequence>
<accession>H8ZE09</accession>
<dbReference type="EMBL" id="JH604636">
    <property type="protein sequence ID" value="EHY65384.1"/>
    <property type="molecule type" value="Genomic_DNA"/>
</dbReference>
<reference evidence="1" key="1">
    <citation type="submission" date="2011-03" db="EMBL/GenBank/DDBJ databases">
        <title>The Genome Sequence of Nematocida sp1 strain ERTm2.</title>
        <authorList>
            <consortium name="The Broad Institute Genome Sequencing Platform"/>
            <consortium name="The Broad Institute Genome Sequencing Center for Infectious Disease"/>
            <person name="Cuomo C."/>
            <person name="Troemel E."/>
            <person name="Young S.K."/>
            <person name="Zeng Q."/>
            <person name="Gargeya S."/>
            <person name="Fitzgerald M."/>
            <person name="Haas B."/>
            <person name="Abouelleil A."/>
            <person name="Alvarado L."/>
            <person name="Arachchi H.M."/>
            <person name="Berlin A."/>
            <person name="Brown A."/>
            <person name="Chapman S.B."/>
            <person name="Chen Z."/>
            <person name="Dunbar C."/>
            <person name="Freedman E."/>
            <person name="Gearin G."/>
            <person name="Gellesch M."/>
            <person name="Goldberg J."/>
            <person name="Griggs A."/>
            <person name="Gujja S."/>
            <person name="Heilman E.R."/>
            <person name="Heiman D."/>
            <person name="Howarth C."/>
            <person name="Larson L."/>
            <person name="Lui A."/>
            <person name="MacDonald P.J.P."/>
            <person name="Mehta T."/>
            <person name="Montmayeur A."/>
            <person name="Murphy C."/>
            <person name="Neiman D."/>
            <person name="Pearson M."/>
            <person name="Priest M."/>
            <person name="Roberts A."/>
            <person name="Saif S."/>
            <person name="Shea T."/>
            <person name="Shenoy N."/>
            <person name="Sisk P."/>
            <person name="Stolte C."/>
            <person name="Sykes S."/>
            <person name="White J."/>
            <person name="Yandava C."/>
            <person name="Wortman J."/>
            <person name="Nusbaum C."/>
            <person name="Birren B."/>
        </authorList>
    </citation>
    <scope>NUCLEOTIDE SEQUENCE</scope>
    <source>
        <strain evidence="1">ERTm2</strain>
    </source>
</reference>
<organism evidence="1">
    <name type="scientific">Nematocida ausubeli (strain ATCC PRA-371 / ERTm2)</name>
    <name type="common">Nematode killer fungus</name>
    <dbReference type="NCBI Taxonomy" id="1913371"/>
    <lineage>
        <taxon>Eukaryota</taxon>
        <taxon>Fungi</taxon>
        <taxon>Fungi incertae sedis</taxon>
        <taxon>Microsporidia</taxon>
        <taxon>Nematocida</taxon>
    </lineage>
</organism>
<dbReference type="Proteomes" id="UP000005622">
    <property type="component" value="Unassembled WGS sequence"/>
</dbReference>
<dbReference type="HOGENOM" id="CLU_2413792_0_0_1"/>
<gene>
    <name evidence="1" type="ORF">NERG_01830</name>
</gene>
<proteinExistence type="predicted"/>
<name>H8ZE09_NEMA1</name>